<dbReference type="InterPro" id="IPR035906">
    <property type="entry name" value="MetI-like_sf"/>
</dbReference>
<evidence type="ECO:0000256" key="5">
    <source>
        <dbReference type="ARBA" id="ARBA00022692"/>
    </source>
</evidence>
<feature type="transmembrane region" description="Helical" evidence="8">
    <location>
        <begin position="206"/>
        <end position="232"/>
    </location>
</feature>
<feature type="transmembrane region" description="Helical" evidence="8">
    <location>
        <begin position="123"/>
        <end position="143"/>
    </location>
</feature>
<accession>A0A1G5K006</accession>
<dbReference type="SUPFAM" id="SSF161098">
    <property type="entry name" value="MetI-like"/>
    <property type="match status" value="1"/>
</dbReference>
<evidence type="ECO:0000313" key="10">
    <source>
        <dbReference type="EMBL" id="SCY93348.1"/>
    </source>
</evidence>
<dbReference type="CDD" id="cd06261">
    <property type="entry name" value="TM_PBP2"/>
    <property type="match status" value="1"/>
</dbReference>
<name>A0A1G5K006_9HYPH</name>
<evidence type="ECO:0000256" key="6">
    <source>
        <dbReference type="ARBA" id="ARBA00022989"/>
    </source>
</evidence>
<feature type="domain" description="ABC transmembrane type-1" evidence="9">
    <location>
        <begin position="84"/>
        <end position="282"/>
    </location>
</feature>
<dbReference type="STRING" id="549386.SAMN02927923_02914"/>
<keyword evidence="6 8" id="KW-1133">Transmembrane helix</keyword>
<evidence type="ECO:0000313" key="11">
    <source>
        <dbReference type="Proteomes" id="UP000199569"/>
    </source>
</evidence>
<evidence type="ECO:0000256" key="2">
    <source>
        <dbReference type="ARBA" id="ARBA00007069"/>
    </source>
</evidence>
<organism evidence="10 11">
    <name type="scientific">Microvirga guangxiensis</name>
    <dbReference type="NCBI Taxonomy" id="549386"/>
    <lineage>
        <taxon>Bacteria</taxon>
        <taxon>Pseudomonadati</taxon>
        <taxon>Pseudomonadota</taxon>
        <taxon>Alphaproteobacteria</taxon>
        <taxon>Hyphomicrobiales</taxon>
        <taxon>Methylobacteriaceae</taxon>
        <taxon>Microvirga</taxon>
    </lineage>
</organism>
<dbReference type="Pfam" id="PF00528">
    <property type="entry name" value="BPD_transp_1"/>
    <property type="match status" value="1"/>
</dbReference>
<keyword evidence="5 8" id="KW-0812">Transmembrane</keyword>
<keyword evidence="4" id="KW-1003">Cell membrane</keyword>
<evidence type="ECO:0000256" key="3">
    <source>
        <dbReference type="ARBA" id="ARBA00022448"/>
    </source>
</evidence>
<sequence length="286" mass="31244">MIVQRSDPTRFLITPALIVGLFIVSAYGYFAFSSLFLKGLPGTQFVGELTLENYRRVLFTGSNQYVLLSTLWASLVISLITIAIAVPMAMVIVRAKRQWVGNIIMLAIAVTFLSGSVTRAYSWLILLGNKGLVNLGLSGLGIVDAPIRFLYNWTGVGIAISHYLLPFAAFTLIGAVRNLNPSVEEAARSLGAGRATVFWRITMPMLLPGLMVTLVLVYSVALASFLFPMLLGGGKVRMIANQIYDRMFVEYDIPYAAATAVVFLISAFVSIWLISFVAKKVEKAVS</sequence>
<proteinExistence type="inferred from homology"/>
<feature type="transmembrane region" description="Helical" evidence="8">
    <location>
        <begin position="99"/>
        <end position="117"/>
    </location>
</feature>
<feature type="transmembrane region" description="Helical" evidence="8">
    <location>
        <begin position="71"/>
        <end position="92"/>
    </location>
</feature>
<feature type="transmembrane region" description="Helical" evidence="8">
    <location>
        <begin position="12"/>
        <end position="32"/>
    </location>
</feature>
<evidence type="ECO:0000256" key="7">
    <source>
        <dbReference type="ARBA" id="ARBA00023136"/>
    </source>
</evidence>
<comment type="subcellular location">
    <subcellularLocation>
        <location evidence="1">Cell membrane</location>
        <topology evidence="1">Multi-pass membrane protein</topology>
    </subcellularLocation>
</comment>
<feature type="transmembrane region" description="Helical" evidence="8">
    <location>
        <begin position="150"/>
        <end position="173"/>
    </location>
</feature>
<dbReference type="Proteomes" id="UP000199569">
    <property type="component" value="Unassembled WGS sequence"/>
</dbReference>
<evidence type="ECO:0000256" key="8">
    <source>
        <dbReference type="SAM" id="Phobius"/>
    </source>
</evidence>
<dbReference type="PANTHER" id="PTHR42929">
    <property type="entry name" value="INNER MEMBRANE ABC TRANSPORTER PERMEASE PROTEIN YDCU-RELATED-RELATED"/>
    <property type="match status" value="1"/>
</dbReference>
<dbReference type="EMBL" id="FMVJ01000008">
    <property type="protein sequence ID" value="SCY93348.1"/>
    <property type="molecule type" value="Genomic_DNA"/>
</dbReference>
<reference evidence="10 11" key="1">
    <citation type="submission" date="2016-10" db="EMBL/GenBank/DDBJ databases">
        <authorList>
            <person name="de Groot N.N."/>
        </authorList>
    </citation>
    <scope>NUCLEOTIDE SEQUENCE [LARGE SCALE GENOMIC DNA]</scope>
    <source>
        <strain evidence="10 11">CGMCC 1.7666</strain>
    </source>
</reference>
<dbReference type="AlphaFoldDB" id="A0A1G5K006"/>
<keyword evidence="7 8" id="KW-0472">Membrane</keyword>
<evidence type="ECO:0000256" key="4">
    <source>
        <dbReference type="ARBA" id="ARBA00022475"/>
    </source>
</evidence>
<dbReference type="PANTHER" id="PTHR42929:SF1">
    <property type="entry name" value="INNER MEMBRANE ABC TRANSPORTER PERMEASE PROTEIN YDCU-RELATED"/>
    <property type="match status" value="1"/>
</dbReference>
<dbReference type="InterPro" id="IPR000515">
    <property type="entry name" value="MetI-like"/>
</dbReference>
<comment type="similarity">
    <text evidence="2">Belongs to the binding-protein-dependent transport system permease family. CysTW subfamily.</text>
</comment>
<evidence type="ECO:0000256" key="1">
    <source>
        <dbReference type="ARBA" id="ARBA00004651"/>
    </source>
</evidence>
<dbReference type="Gene3D" id="1.10.3720.10">
    <property type="entry name" value="MetI-like"/>
    <property type="match status" value="1"/>
</dbReference>
<feature type="transmembrane region" description="Helical" evidence="8">
    <location>
        <begin position="253"/>
        <end position="278"/>
    </location>
</feature>
<dbReference type="GO" id="GO:0005886">
    <property type="term" value="C:plasma membrane"/>
    <property type="evidence" value="ECO:0007669"/>
    <property type="project" value="UniProtKB-SubCell"/>
</dbReference>
<keyword evidence="11" id="KW-1185">Reference proteome</keyword>
<dbReference type="OrthoDB" id="9807047at2"/>
<dbReference type="GO" id="GO:0055085">
    <property type="term" value="P:transmembrane transport"/>
    <property type="evidence" value="ECO:0007669"/>
    <property type="project" value="InterPro"/>
</dbReference>
<gene>
    <name evidence="10" type="ORF">SAMN02927923_02914</name>
</gene>
<evidence type="ECO:0000259" key="9">
    <source>
        <dbReference type="Pfam" id="PF00528"/>
    </source>
</evidence>
<protein>
    <submittedName>
        <fullName evidence="10">Putative spermidine/putrescine transport system permease protein</fullName>
    </submittedName>
</protein>
<keyword evidence="3" id="KW-0813">Transport</keyword>